<dbReference type="AlphaFoldDB" id="A0A1F4NSE5"/>
<accession>A0A1F4NSE5</accession>
<dbReference type="EMBL" id="META01000003">
    <property type="protein sequence ID" value="OGB74375.1"/>
    <property type="molecule type" value="Genomic_DNA"/>
</dbReference>
<gene>
    <name evidence="1" type="ORF">A2V68_01365</name>
</gene>
<evidence type="ECO:0000313" key="1">
    <source>
        <dbReference type="EMBL" id="OGB74375.1"/>
    </source>
</evidence>
<comment type="caution">
    <text evidence="1">The sequence shown here is derived from an EMBL/GenBank/DDBJ whole genome shotgun (WGS) entry which is preliminary data.</text>
</comment>
<name>A0A1F4NSE5_UNCK3</name>
<reference evidence="1 2" key="1">
    <citation type="journal article" date="2016" name="Nat. Commun.">
        <title>Thousands of microbial genomes shed light on interconnected biogeochemical processes in an aquifer system.</title>
        <authorList>
            <person name="Anantharaman K."/>
            <person name="Brown C.T."/>
            <person name="Hug L.A."/>
            <person name="Sharon I."/>
            <person name="Castelle C.J."/>
            <person name="Probst A.J."/>
            <person name="Thomas B.C."/>
            <person name="Singh A."/>
            <person name="Wilkins M.J."/>
            <person name="Karaoz U."/>
            <person name="Brodie E.L."/>
            <person name="Williams K.H."/>
            <person name="Hubbard S.S."/>
            <person name="Banfield J.F."/>
        </authorList>
    </citation>
    <scope>NUCLEOTIDE SEQUENCE [LARGE SCALE GENOMIC DNA]</scope>
</reference>
<evidence type="ECO:0000313" key="2">
    <source>
        <dbReference type="Proteomes" id="UP000176651"/>
    </source>
</evidence>
<dbReference type="STRING" id="1798535.A2V68_01365"/>
<dbReference type="Proteomes" id="UP000176651">
    <property type="component" value="Unassembled WGS sequence"/>
</dbReference>
<proteinExistence type="predicted"/>
<protein>
    <submittedName>
        <fullName evidence="1">Uncharacterized protein</fullName>
    </submittedName>
</protein>
<sequence length="105" mass="11989">MTDEKWGEIVDKVLADFEILEHSHDRDDAAKIETLVFRGPAGKVKLVRTVRPAVIDKKIIGAYRRGKSKAQFEYVYSDTDTVGKLEAYREVGGEWEKIDPDTFTQ</sequence>
<organism evidence="1 2">
    <name type="scientific">candidate division Kazan bacterium RBG_13_50_9</name>
    <dbReference type="NCBI Taxonomy" id="1798535"/>
    <lineage>
        <taxon>Bacteria</taxon>
        <taxon>Bacteria division Kazan-3B-28</taxon>
    </lineage>
</organism>